<dbReference type="KEGG" id="asip:AQUSIP_02860"/>
<dbReference type="Proteomes" id="UP000324194">
    <property type="component" value="Chromosome 1"/>
</dbReference>
<reference evidence="1 2" key="1">
    <citation type="submission" date="2019-08" db="EMBL/GenBank/DDBJ databases">
        <authorList>
            <person name="Guy L."/>
        </authorList>
    </citation>
    <scope>NUCLEOTIDE SEQUENCE [LARGE SCALE GENOMIC DNA]</scope>
    <source>
        <strain evidence="1 2">SGT-108</strain>
    </source>
</reference>
<organism evidence="1 2">
    <name type="scientific">Aquicella siphonis</name>
    <dbReference type="NCBI Taxonomy" id="254247"/>
    <lineage>
        <taxon>Bacteria</taxon>
        <taxon>Pseudomonadati</taxon>
        <taxon>Pseudomonadota</taxon>
        <taxon>Gammaproteobacteria</taxon>
        <taxon>Legionellales</taxon>
        <taxon>Coxiellaceae</taxon>
        <taxon>Aquicella</taxon>
    </lineage>
</organism>
<dbReference type="AlphaFoldDB" id="A0A5E4PEL0"/>
<proteinExistence type="predicted"/>
<accession>A0A5E4PEL0</accession>
<sequence length="261" mass="30849">MARKKGGAKLNRSEIIQARLGPRLKFGSELIANKEKCTLSSLVEMSLEKLSESYKFKVSKKIHPSEEMSVSDLLELIWSSDEGVRFIRRAYILPSSLTFEEEDFFYFLTCYNYFWSFYEVKYKDESGNITRTEYRRHHALESLIEENLTEHWYALKNEDVTLLQKIPNEMGRIIPPPPGVDFEFEEPKKAYINVDGMFPIDHADIWKQNIHQLIKEIWVPVETPEGKKHEKKIVFPTPEEQKEMVDKIYQEHILWHSSSRK</sequence>
<evidence type="ECO:0000313" key="2">
    <source>
        <dbReference type="Proteomes" id="UP000324194"/>
    </source>
</evidence>
<dbReference type="RefSeq" id="WP_148337926.1">
    <property type="nucleotide sequence ID" value="NZ_LR699119.1"/>
</dbReference>
<name>A0A5E4PEL0_9COXI</name>
<dbReference type="EMBL" id="LR699119">
    <property type="protein sequence ID" value="VVC75012.1"/>
    <property type="molecule type" value="Genomic_DNA"/>
</dbReference>
<keyword evidence="2" id="KW-1185">Reference proteome</keyword>
<gene>
    <name evidence="1" type="ORF">AQUSIP_02860</name>
</gene>
<protein>
    <submittedName>
        <fullName evidence="1">Uncharacterized protein</fullName>
    </submittedName>
</protein>
<dbReference type="OrthoDB" id="7030385at2"/>
<evidence type="ECO:0000313" key="1">
    <source>
        <dbReference type="EMBL" id="VVC75012.1"/>
    </source>
</evidence>